<proteinExistence type="predicted"/>
<keyword evidence="3" id="KW-1185">Reference proteome</keyword>
<dbReference type="InterPro" id="IPR039280">
    <property type="entry name" value="VUP"/>
</dbReference>
<sequence>MDEPSCSSLTSQEPISASEESGWTSYFEDFLDSEKRSINSSAHGDDSSLVSDAASSAGWENPLFLTKPLQRCEKLISFKTKKARRVSDEDPLKDTASSPVNSPKVGGEFSQFDMNAGKKGSTGDSSQVSGYVNCREEKEEEETGCKERVHDCLRVKEKGTLLGCFDTKSWLNKFLKRKEVF</sequence>
<dbReference type="OrthoDB" id="3219396at2759"/>
<evidence type="ECO:0000313" key="2">
    <source>
        <dbReference type="EMBL" id="KAG0499447.1"/>
    </source>
</evidence>
<protein>
    <submittedName>
        <fullName evidence="2">Uncharacterized protein</fullName>
    </submittedName>
</protein>
<evidence type="ECO:0000256" key="1">
    <source>
        <dbReference type="SAM" id="MobiDB-lite"/>
    </source>
</evidence>
<dbReference type="Proteomes" id="UP000636800">
    <property type="component" value="Chromosome 1"/>
</dbReference>
<feature type="region of interest" description="Disordered" evidence="1">
    <location>
        <begin position="82"/>
        <end position="130"/>
    </location>
</feature>
<dbReference type="PANTHER" id="PTHR33974:SF2">
    <property type="entry name" value="VASCULAR-RELATED UNKNOWN PROTEIN 1"/>
    <property type="match status" value="1"/>
</dbReference>
<evidence type="ECO:0000313" key="3">
    <source>
        <dbReference type="Proteomes" id="UP000636800"/>
    </source>
</evidence>
<reference evidence="2 3" key="1">
    <citation type="journal article" date="2020" name="Nat. Food">
        <title>A phased Vanilla planifolia genome enables genetic improvement of flavour and production.</title>
        <authorList>
            <person name="Hasing T."/>
            <person name="Tang H."/>
            <person name="Brym M."/>
            <person name="Khazi F."/>
            <person name="Huang T."/>
            <person name="Chambers A.H."/>
        </authorList>
    </citation>
    <scope>NUCLEOTIDE SEQUENCE [LARGE SCALE GENOMIC DNA]</scope>
    <source>
        <tissue evidence="2">Leaf</tissue>
    </source>
</reference>
<dbReference type="PANTHER" id="PTHR33974">
    <property type="entry name" value="VASCULAR-RELATED UNKNOWN PROTEIN 1-RELATED"/>
    <property type="match status" value="1"/>
</dbReference>
<comment type="caution">
    <text evidence="2">The sequence shown here is derived from an EMBL/GenBank/DDBJ whole genome shotgun (WGS) entry which is preliminary data.</text>
</comment>
<dbReference type="EMBL" id="JADCNL010000001">
    <property type="protein sequence ID" value="KAG0499447.1"/>
    <property type="molecule type" value="Genomic_DNA"/>
</dbReference>
<name>A0A835VHV3_VANPL</name>
<feature type="region of interest" description="Disordered" evidence="1">
    <location>
        <begin position="1"/>
        <end position="21"/>
    </location>
</feature>
<dbReference type="GO" id="GO:0010089">
    <property type="term" value="P:xylem development"/>
    <property type="evidence" value="ECO:0007669"/>
    <property type="project" value="InterPro"/>
</dbReference>
<dbReference type="AlphaFoldDB" id="A0A835VHV3"/>
<organism evidence="2 3">
    <name type="scientific">Vanilla planifolia</name>
    <name type="common">Vanilla</name>
    <dbReference type="NCBI Taxonomy" id="51239"/>
    <lineage>
        <taxon>Eukaryota</taxon>
        <taxon>Viridiplantae</taxon>
        <taxon>Streptophyta</taxon>
        <taxon>Embryophyta</taxon>
        <taxon>Tracheophyta</taxon>
        <taxon>Spermatophyta</taxon>
        <taxon>Magnoliopsida</taxon>
        <taxon>Liliopsida</taxon>
        <taxon>Asparagales</taxon>
        <taxon>Orchidaceae</taxon>
        <taxon>Vanilloideae</taxon>
        <taxon>Vanilleae</taxon>
        <taxon>Vanilla</taxon>
    </lineage>
</organism>
<gene>
    <name evidence="2" type="ORF">HPP92_004138</name>
</gene>
<accession>A0A835VHV3</accession>